<dbReference type="PROSITE" id="PS51257">
    <property type="entry name" value="PROKAR_LIPOPROTEIN"/>
    <property type="match status" value="1"/>
</dbReference>
<dbReference type="AlphaFoldDB" id="A0A316L6K1"/>
<organism evidence="1 2">
    <name type="scientific">Flagellimonas aquimarina</name>
    <dbReference type="NCBI Taxonomy" id="2201895"/>
    <lineage>
        <taxon>Bacteria</taxon>
        <taxon>Pseudomonadati</taxon>
        <taxon>Bacteroidota</taxon>
        <taxon>Flavobacteriia</taxon>
        <taxon>Flavobacteriales</taxon>
        <taxon>Flavobacteriaceae</taxon>
        <taxon>Flagellimonas</taxon>
    </lineage>
</organism>
<reference evidence="1 2" key="1">
    <citation type="submission" date="2018-05" db="EMBL/GenBank/DDBJ databases">
        <title>Complete genome sequence of Flagellimonas aquimarina ECD12 isolated from seaweed Ecklonia cava.</title>
        <authorList>
            <person name="Choi S."/>
            <person name="Seong C."/>
        </authorList>
    </citation>
    <scope>NUCLEOTIDE SEQUENCE [LARGE SCALE GENOMIC DNA]</scope>
    <source>
        <strain evidence="1 2">ECD12</strain>
    </source>
</reference>
<gene>
    <name evidence="1" type="ORF">DKG77_03535</name>
</gene>
<evidence type="ECO:0000313" key="2">
    <source>
        <dbReference type="Proteomes" id="UP000245762"/>
    </source>
</evidence>
<dbReference type="Proteomes" id="UP000245762">
    <property type="component" value="Unassembled WGS sequence"/>
</dbReference>
<keyword evidence="2" id="KW-1185">Reference proteome</keyword>
<accession>A0A316L6K1</accession>
<protein>
    <submittedName>
        <fullName evidence="1">Uncharacterized protein</fullName>
    </submittedName>
</protein>
<sequence length="86" mass="8926">MKKTIFSLAMIASIALIGCSNDDGAKIKCDSCVLGDGKAEICDNGDGTFTAKHGGETVELTQEDLDALELTAKEYILLVCAVGTGI</sequence>
<name>A0A316L6K1_9FLAO</name>
<evidence type="ECO:0000313" key="1">
    <source>
        <dbReference type="EMBL" id="PWL39913.1"/>
    </source>
</evidence>
<comment type="caution">
    <text evidence="1">The sequence shown here is derived from an EMBL/GenBank/DDBJ whole genome shotgun (WGS) entry which is preliminary data.</text>
</comment>
<dbReference type="EMBL" id="QGEG01000001">
    <property type="protein sequence ID" value="PWL39913.1"/>
    <property type="molecule type" value="Genomic_DNA"/>
</dbReference>
<proteinExistence type="predicted"/>